<comment type="caution">
    <text evidence="1">The sequence shown here is derived from an EMBL/GenBank/DDBJ whole genome shotgun (WGS) entry which is preliminary data.</text>
</comment>
<dbReference type="Proteomes" id="UP000324222">
    <property type="component" value="Unassembled WGS sequence"/>
</dbReference>
<keyword evidence="2" id="KW-1185">Reference proteome</keyword>
<name>A0A5B7GLD4_PORTR</name>
<accession>A0A5B7GLD4</accession>
<sequence length="62" mass="6929">MEAQFLKTIGGTPSGPEVLQGFRPARAWKTSLKELQLRRGRSKPRIIQGGVVSKGLREEFSF</sequence>
<evidence type="ECO:0000313" key="2">
    <source>
        <dbReference type="Proteomes" id="UP000324222"/>
    </source>
</evidence>
<protein>
    <submittedName>
        <fullName evidence="1">Uncharacterized protein</fullName>
    </submittedName>
</protein>
<gene>
    <name evidence="1" type="ORF">E2C01_052371</name>
</gene>
<organism evidence="1 2">
    <name type="scientific">Portunus trituberculatus</name>
    <name type="common">Swimming crab</name>
    <name type="synonym">Neptunus trituberculatus</name>
    <dbReference type="NCBI Taxonomy" id="210409"/>
    <lineage>
        <taxon>Eukaryota</taxon>
        <taxon>Metazoa</taxon>
        <taxon>Ecdysozoa</taxon>
        <taxon>Arthropoda</taxon>
        <taxon>Crustacea</taxon>
        <taxon>Multicrustacea</taxon>
        <taxon>Malacostraca</taxon>
        <taxon>Eumalacostraca</taxon>
        <taxon>Eucarida</taxon>
        <taxon>Decapoda</taxon>
        <taxon>Pleocyemata</taxon>
        <taxon>Brachyura</taxon>
        <taxon>Eubrachyura</taxon>
        <taxon>Portunoidea</taxon>
        <taxon>Portunidae</taxon>
        <taxon>Portuninae</taxon>
        <taxon>Portunus</taxon>
    </lineage>
</organism>
<reference evidence="1 2" key="1">
    <citation type="submission" date="2019-05" db="EMBL/GenBank/DDBJ databases">
        <title>Another draft genome of Portunus trituberculatus and its Hox gene families provides insights of decapod evolution.</title>
        <authorList>
            <person name="Jeong J.-H."/>
            <person name="Song I."/>
            <person name="Kim S."/>
            <person name="Choi T."/>
            <person name="Kim D."/>
            <person name="Ryu S."/>
            <person name="Kim W."/>
        </authorList>
    </citation>
    <scope>NUCLEOTIDE SEQUENCE [LARGE SCALE GENOMIC DNA]</scope>
    <source>
        <tissue evidence="1">Muscle</tissue>
    </source>
</reference>
<dbReference type="EMBL" id="VSRR010015611">
    <property type="protein sequence ID" value="MPC58369.1"/>
    <property type="molecule type" value="Genomic_DNA"/>
</dbReference>
<dbReference type="AlphaFoldDB" id="A0A5B7GLD4"/>
<proteinExistence type="predicted"/>
<evidence type="ECO:0000313" key="1">
    <source>
        <dbReference type="EMBL" id="MPC58369.1"/>
    </source>
</evidence>